<dbReference type="RefSeq" id="WP_319971913.1">
    <property type="nucleotide sequence ID" value="NZ_JAXAVW010000051.1"/>
</dbReference>
<evidence type="ECO:0000313" key="2">
    <source>
        <dbReference type="Proteomes" id="UP001285521"/>
    </source>
</evidence>
<comment type="caution">
    <text evidence="1">The sequence shown here is derived from an EMBL/GenBank/DDBJ whole genome shotgun (WGS) entry which is preliminary data.</text>
</comment>
<keyword evidence="2" id="KW-1185">Reference proteome</keyword>
<accession>A0ABU4TFD7</accession>
<sequence>MTDRLLGELPNFFDMGEARTLGELVLAHLGPTAGAYDVAAVERDYLVTVNKRLEDTGLSVDENGDVHADGFVDDDIRELLDDAFFRADLTRIAAAHKL</sequence>
<evidence type="ECO:0000313" key="1">
    <source>
        <dbReference type="EMBL" id="MDX8036917.1"/>
    </source>
</evidence>
<name>A0ABU4TFD7_9PSEU</name>
<reference evidence="1 2" key="1">
    <citation type="submission" date="2023-11" db="EMBL/GenBank/DDBJ databases">
        <title>Lentzea sokolovensis, sp. nov., Lentzea kristufkii, sp. nov., and Lentzea miocenensis, sp. nov., rare actinobacteria from Sokolov Coal Basin, Miocene lacustrine sediment, Czech Republic.</title>
        <authorList>
            <person name="Lara A."/>
            <person name="Kotroba L."/>
            <person name="Nouioui I."/>
            <person name="Neumann-Schaal M."/>
            <person name="Mast Y."/>
            <person name="Chronakova A."/>
        </authorList>
    </citation>
    <scope>NUCLEOTIDE SEQUENCE [LARGE SCALE GENOMIC DNA]</scope>
    <source>
        <strain evidence="1 2">BCCO 10_0856</strain>
    </source>
</reference>
<gene>
    <name evidence="1" type="ORF">SK803_42545</name>
</gene>
<proteinExistence type="predicted"/>
<dbReference type="Proteomes" id="UP001285521">
    <property type="component" value="Unassembled WGS sequence"/>
</dbReference>
<protein>
    <submittedName>
        <fullName evidence="1">Uncharacterized protein</fullName>
    </submittedName>
</protein>
<organism evidence="1 2">
    <name type="scientific">Lentzea miocenica</name>
    <dbReference type="NCBI Taxonomy" id="3095431"/>
    <lineage>
        <taxon>Bacteria</taxon>
        <taxon>Bacillati</taxon>
        <taxon>Actinomycetota</taxon>
        <taxon>Actinomycetes</taxon>
        <taxon>Pseudonocardiales</taxon>
        <taxon>Pseudonocardiaceae</taxon>
        <taxon>Lentzea</taxon>
    </lineage>
</organism>
<dbReference type="EMBL" id="JAXAVW010000051">
    <property type="protein sequence ID" value="MDX8036917.1"/>
    <property type="molecule type" value="Genomic_DNA"/>
</dbReference>